<dbReference type="EMBL" id="LMWI01000002">
    <property type="protein sequence ID" value="KUJ44803.1"/>
    <property type="molecule type" value="Genomic_DNA"/>
</dbReference>
<evidence type="ECO:0000256" key="1">
    <source>
        <dbReference type="ARBA" id="ARBA00009156"/>
    </source>
</evidence>
<dbReference type="Gene3D" id="3.30.420.40">
    <property type="match status" value="2"/>
</dbReference>
<dbReference type="Pfam" id="PF02782">
    <property type="entry name" value="FGGY_C"/>
    <property type="match status" value="1"/>
</dbReference>
<name>A0A9X0I124_9ACTN</name>
<feature type="domain" description="Carbohydrate kinase FGGY N-terminal" evidence="4">
    <location>
        <begin position="5"/>
        <end position="249"/>
    </location>
</feature>
<keyword evidence="2" id="KW-0808">Transferase</keyword>
<reference evidence="6 7" key="1">
    <citation type="submission" date="2015-10" db="EMBL/GenBank/DDBJ databases">
        <authorList>
            <person name="Ju K.-S."/>
            <person name="Doroghazi J.R."/>
            <person name="Metcalf W.W."/>
        </authorList>
    </citation>
    <scope>NUCLEOTIDE SEQUENCE [LARGE SCALE GENOMIC DNA]</scope>
    <source>
        <strain evidence="6 7">NRRL B-24793</strain>
    </source>
</reference>
<evidence type="ECO:0000259" key="4">
    <source>
        <dbReference type="Pfam" id="PF00370"/>
    </source>
</evidence>
<sequence length="494" mass="51551">MTDVVCVVDAGTTGIRCALVDDQGEVHAQRSHELVIDHPHPGHAEQSLSAMWEVTVRLLRDIQVLAAQAGHRIVALTLATQRASVAGLDKDLRPVTPLVLWMDQRGDSELAAMGRSVDAHTYSRISGMPLSTMPALATLVWLRHHTPQAYADCAYFVGVQEWLLHRLAGGPPQVDRSCASWFGLLDLHAGRWSTDLLDAFDIGEDRLPTLRACTDVAGRLLDEVADATGLPGGLPVHVGGGDQQCSAAGGGGVRAGAATVNLGTSATMVFPAAVGDAPDVAGFVRAAHVVEGHVSVEGTIPACGSVLRWLRALLRYGDADAAYERMSADADAVEPGARGLLFAPTMAGIGTPHWTAANGRMSGLDFAHGPGSLVRAAMEGIALQVRDVLQHLPPTLAGPTLTAIGGGARSAVFCQILADVTGTAVEVPAGDPQAAPLRGAAMSAWVGLDRYDDLAHAAGPLLGAARRHRPDPTTAPVYDALYSRYLDLSSLAAA</sequence>
<dbReference type="AlphaFoldDB" id="A0A9X0I124"/>
<proteinExistence type="inferred from homology"/>
<protein>
    <submittedName>
        <fullName evidence="6">Uncharacterized protein</fullName>
    </submittedName>
</protein>
<dbReference type="Pfam" id="PF00370">
    <property type="entry name" value="FGGY_N"/>
    <property type="match status" value="1"/>
</dbReference>
<gene>
    <name evidence="6" type="ORF">ADL17_16805</name>
</gene>
<feature type="domain" description="Carbohydrate kinase FGGY C-terminal" evidence="5">
    <location>
        <begin position="259"/>
        <end position="446"/>
    </location>
</feature>
<dbReference type="InterPro" id="IPR043129">
    <property type="entry name" value="ATPase_NBD"/>
</dbReference>
<keyword evidence="3" id="KW-0418">Kinase</keyword>
<dbReference type="InterPro" id="IPR050406">
    <property type="entry name" value="FGGY_Carb_Kinase"/>
</dbReference>
<dbReference type="GO" id="GO:0016301">
    <property type="term" value="F:kinase activity"/>
    <property type="evidence" value="ECO:0007669"/>
    <property type="project" value="UniProtKB-KW"/>
</dbReference>
<dbReference type="InterPro" id="IPR018485">
    <property type="entry name" value="FGGY_C"/>
</dbReference>
<dbReference type="InterPro" id="IPR000577">
    <property type="entry name" value="Carb_kinase_FGGY"/>
</dbReference>
<evidence type="ECO:0000256" key="2">
    <source>
        <dbReference type="ARBA" id="ARBA00022679"/>
    </source>
</evidence>
<evidence type="ECO:0000313" key="7">
    <source>
        <dbReference type="Proteomes" id="UP000053246"/>
    </source>
</evidence>
<dbReference type="PANTHER" id="PTHR43095">
    <property type="entry name" value="SUGAR KINASE"/>
    <property type="match status" value="1"/>
</dbReference>
<dbReference type="GO" id="GO:0005975">
    <property type="term" value="P:carbohydrate metabolic process"/>
    <property type="evidence" value="ECO:0007669"/>
    <property type="project" value="InterPro"/>
</dbReference>
<dbReference type="RefSeq" id="WP_013734073.1">
    <property type="nucleotide sequence ID" value="NZ_LMWI01000002.1"/>
</dbReference>
<dbReference type="InterPro" id="IPR018484">
    <property type="entry name" value="FGGY_N"/>
</dbReference>
<evidence type="ECO:0000256" key="3">
    <source>
        <dbReference type="ARBA" id="ARBA00022777"/>
    </source>
</evidence>
<organism evidence="6 7">
    <name type="scientific">Micromonospora maris</name>
    <dbReference type="NCBI Taxonomy" id="1003110"/>
    <lineage>
        <taxon>Bacteria</taxon>
        <taxon>Bacillati</taxon>
        <taxon>Actinomycetota</taxon>
        <taxon>Actinomycetes</taxon>
        <taxon>Micromonosporales</taxon>
        <taxon>Micromonosporaceae</taxon>
        <taxon>Micromonospora</taxon>
    </lineage>
</organism>
<comment type="caution">
    <text evidence="6">The sequence shown here is derived from an EMBL/GenBank/DDBJ whole genome shotgun (WGS) entry which is preliminary data.</text>
</comment>
<evidence type="ECO:0000313" key="6">
    <source>
        <dbReference type="EMBL" id="KUJ44803.1"/>
    </source>
</evidence>
<dbReference type="Proteomes" id="UP000053246">
    <property type="component" value="Unassembled WGS sequence"/>
</dbReference>
<dbReference type="PIRSF" id="PIRSF000538">
    <property type="entry name" value="GlpK"/>
    <property type="match status" value="1"/>
</dbReference>
<comment type="similarity">
    <text evidence="1">Belongs to the FGGY kinase family.</text>
</comment>
<accession>A0A9X0I124</accession>
<keyword evidence="7" id="KW-1185">Reference proteome</keyword>
<evidence type="ECO:0000259" key="5">
    <source>
        <dbReference type="Pfam" id="PF02782"/>
    </source>
</evidence>
<dbReference type="OMA" id="SDAMHFK"/>
<dbReference type="SUPFAM" id="SSF53067">
    <property type="entry name" value="Actin-like ATPase domain"/>
    <property type="match status" value="2"/>
</dbReference>